<dbReference type="OrthoDB" id="1367362at2"/>
<dbReference type="CDD" id="cd07185">
    <property type="entry name" value="OmpA_C-like"/>
    <property type="match status" value="1"/>
</dbReference>
<evidence type="ECO:0000313" key="3">
    <source>
        <dbReference type="EMBL" id="PQB04543.1"/>
    </source>
</evidence>
<evidence type="ECO:0000313" key="4">
    <source>
        <dbReference type="Proteomes" id="UP000239800"/>
    </source>
</evidence>
<dbReference type="InterPro" id="IPR036737">
    <property type="entry name" value="OmpA-like_sf"/>
</dbReference>
<dbReference type="PROSITE" id="PS51123">
    <property type="entry name" value="OMPA_2"/>
    <property type="match status" value="1"/>
</dbReference>
<dbReference type="AlphaFoldDB" id="A0A2S7KPP7"/>
<dbReference type="Gene3D" id="3.30.1330.60">
    <property type="entry name" value="OmpA-like domain"/>
    <property type="match status" value="1"/>
</dbReference>
<keyword evidence="4" id="KW-1185">Reference proteome</keyword>
<protein>
    <recommendedName>
        <fullName evidence="2">OmpA-like domain-containing protein</fullName>
    </recommendedName>
</protein>
<sequence>MQTISKQLGLLLLLLLPIGILQGQSFRNITMTGGLSVMENNDGSQLPTLSDLDFKNPFFFIFEGRFTEAFAINASLYTNEPELKDGTQPFLIGGQVSGQWYFDQYIFNNEDFEWSIGAGIGLYKPQRLKSRSTFGFNTIFRYWVSERIAFSFQGVTNFGFSEDPLINNFYQYNFGVVWGSKARTPKRNAYLESQEILEEDAVSSERKKAIVDLTPEEPPQEEVVAVVPEPEPEEVQNKPREFESIYFDRNSSYYNKQEALKLDRVLVALQANRAYRVKAEAYTDASGDAVYNQWLADRRLKRVTDYLLAAGIDASRIEGISVGIDPESVECLDVPSPCSVESQRQYRRVQFLLFEQ</sequence>
<accession>A0A2S7KPP7</accession>
<keyword evidence="1" id="KW-0472">Membrane</keyword>
<evidence type="ECO:0000256" key="1">
    <source>
        <dbReference type="PROSITE-ProRule" id="PRU00473"/>
    </source>
</evidence>
<feature type="domain" description="OmpA-like" evidence="2">
    <location>
        <begin position="234"/>
        <end position="356"/>
    </location>
</feature>
<gene>
    <name evidence="3" type="ORF">BST85_06240</name>
</gene>
<name>A0A2S7KPP7_9FLAO</name>
<dbReference type="GO" id="GO:0016020">
    <property type="term" value="C:membrane"/>
    <property type="evidence" value="ECO:0007669"/>
    <property type="project" value="UniProtKB-UniRule"/>
</dbReference>
<dbReference type="Pfam" id="PF00691">
    <property type="entry name" value="OmpA"/>
    <property type="match status" value="1"/>
</dbReference>
<dbReference type="SUPFAM" id="SSF103088">
    <property type="entry name" value="OmpA-like"/>
    <property type="match status" value="1"/>
</dbReference>
<dbReference type="EMBL" id="MQUB01000001">
    <property type="protein sequence ID" value="PQB04543.1"/>
    <property type="molecule type" value="Genomic_DNA"/>
</dbReference>
<comment type="caution">
    <text evidence="3">The sequence shown here is derived from an EMBL/GenBank/DDBJ whole genome shotgun (WGS) entry which is preliminary data.</text>
</comment>
<dbReference type="InterPro" id="IPR006665">
    <property type="entry name" value="OmpA-like"/>
</dbReference>
<proteinExistence type="predicted"/>
<dbReference type="RefSeq" id="WP_104812470.1">
    <property type="nucleotide sequence ID" value="NZ_MQUB01000001.1"/>
</dbReference>
<organism evidence="3 4">
    <name type="scientific">Aureitalea marina</name>
    <dbReference type="NCBI Taxonomy" id="930804"/>
    <lineage>
        <taxon>Bacteria</taxon>
        <taxon>Pseudomonadati</taxon>
        <taxon>Bacteroidota</taxon>
        <taxon>Flavobacteriia</taxon>
        <taxon>Flavobacteriales</taxon>
        <taxon>Flavobacteriaceae</taxon>
        <taxon>Aureitalea</taxon>
    </lineage>
</organism>
<dbReference type="Proteomes" id="UP000239800">
    <property type="component" value="Unassembled WGS sequence"/>
</dbReference>
<reference evidence="3 4" key="1">
    <citation type="submission" date="2016-11" db="EMBL/GenBank/DDBJ databases">
        <title>Trade-off between light-utilization and light-protection in marine flavobacteria.</title>
        <authorList>
            <person name="Kumagai Y."/>
        </authorList>
    </citation>
    <scope>NUCLEOTIDE SEQUENCE [LARGE SCALE GENOMIC DNA]</scope>
    <source>
        <strain evidence="3 4">NBRC 107741</strain>
    </source>
</reference>
<evidence type="ECO:0000259" key="2">
    <source>
        <dbReference type="PROSITE" id="PS51123"/>
    </source>
</evidence>